<accession>A0A8H6RP59</accession>
<dbReference type="Pfam" id="PF20789">
    <property type="entry name" value="4HBT_3C"/>
    <property type="match status" value="1"/>
</dbReference>
<name>A0A8H6RP59_9PEZI</name>
<dbReference type="Pfam" id="PF13622">
    <property type="entry name" value="4HBT_3"/>
    <property type="match status" value="1"/>
</dbReference>
<dbReference type="InterPro" id="IPR052389">
    <property type="entry name" value="Sec_Metab_Biosynth-Assoc"/>
</dbReference>
<dbReference type="Proteomes" id="UP000660729">
    <property type="component" value="Unassembled WGS sequence"/>
</dbReference>
<feature type="non-terminal residue" evidence="3">
    <location>
        <position position="1"/>
    </location>
</feature>
<protein>
    <recommendedName>
        <fullName evidence="5">Thioesterase domain-containing protein</fullName>
    </recommendedName>
</protein>
<evidence type="ECO:0000313" key="3">
    <source>
        <dbReference type="EMBL" id="KAF7194964.1"/>
    </source>
</evidence>
<dbReference type="EMBL" id="JABCIY010000044">
    <property type="protein sequence ID" value="KAF7194964.1"/>
    <property type="molecule type" value="Genomic_DNA"/>
</dbReference>
<evidence type="ECO:0008006" key="5">
    <source>
        <dbReference type="Google" id="ProtNLM"/>
    </source>
</evidence>
<dbReference type="InterPro" id="IPR049449">
    <property type="entry name" value="TesB_ACOT8-like_N"/>
</dbReference>
<reference evidence="3" key="1">
    <citation type="submission" date="2020-04" db="EMBL/GenBank/DDBJ databases">
        <title>Draft genome resource of the tomato pathogen Pseudocercospora fuligena.</title>
        <authorList>
            <person name="Zaccaron A."/>
        </authorList>
    </citation>
    <scope>NUCLEOTIDE SEQUENCE</scope>
    <source>
        <strain evidence="3">PF001</strain>
    </source>
</reference>
<dbReference type="OrthoDB" id="2532955at2759"/>
<dbReference type="AlphaFoldDB" id="A0A8H6RP59"/>
<dbReference type="InterPro" id="IPR049450">
    <property type="entry name" value="ACOT8-like_C"/>
</dbReference>
<keyword evidence="4" id="KW-1185">Reference proteome</keyword>
<feature type="domain" description="Acyl-CoA thioesterase-like C-terminal" evidence="2">
    <location>
        <begin position="199"/>
        <end position="359"/>
    </location>
</feature>
<dbReference type="PANTHER" id="PTHR38110">
    <property type="entry name" value="CHROMOSOME 23, WHOLE GENOME SHOTGUN SEQUENCE"/>
    <property type="match status" value="1"/>
</dbReference>
<dbReference type="PANTHER" id="PTHR38110:SF1">
    <property type="entry name" value="THIOESTERASE DOMAIN-CONTAINING PROTEIN"/>
    <property type="match status" value="1"/>
</dbReference>
<gene>
    <name evidence="3" type="ORF">HII31_03638</name>
</gene>
<evidence type="ECO:0000259" key="2">
    <source>
        <dbReference type="Pfam" id="PF20789"/>
    </source>
</evidence>
<feature type="domain" description="Acyl-CoA thioesterase-like N-terminal HotDog" evidence="1">
    <location>
        <begin position="22"/>
        <end position="105"/>
    </location>
</feature>
<dbReference type="InterPro" id="IPR029069">
    <property type="entry name" value="HotDog_dom_sf"/>
</dbReference>
<sequence length="377" mass="43816">MAFERATAIQQVDSHTYAADFKDDWCIGAVPHGGYVTATVQKAVKKHFDTTLAKQDQPHTLALHLDFLRRTQTGPVKISIKDVKLGRQTSIVHITLSQDGREEVSLFSLNSTFLPPHHFFLFCIQTLSRLRLRFLKLLIPSPFSCRFRHANPNPYDKRYITNSNLTKEVGISFDTHWTAHPERIPLTSTTTALEKGQDPKWSELLEWPNSGFRKATRQIRAWFPRDGQPRQNIYDMWMCLRDPSETWTNEKLGFLVDMFPQVCETFILEGQEHQNQYDPKVHEKFSVEEYRKFSRNRVPFWYPTLLLNLDIKKALPEGGERFLFTRLQTKAIRNGRYDLEIVVMDERNEIVALSHHVCFALSAERNLAGRKKGQGKL</sequence>
<dbReference type="InterPro" id="IPR042171">
    <property type="entry name" value="Acyl-CoA_hotdog"/>
</dbReference>
<evidence type="ECO:0000259" key="1">
    <source>
        <dbReference type="Pfam" id="PF13622"/>
    </source>
</evidence>
<dbReference type="Gene3D" id="2.40.160.210">
    <property type="entry name" value="Acyl-CoA thioesterase, double hotdog domain"/>
    <property type="match status" value="1"/>
</dbReference>
<dbReference type="SUPFAM" id="SSF54637">
    <property type="entry name" value="Thioesterase/thiol ester dehydrase-isomerase"/>
    <property type="match status" value="1"/>
</dbReference>
<organism evidence="3 4">
    <name type="scientific">Pseudocercospora fuligena</name>
    <dbReference type="NCBI Taxonomy" id="685502"/>
    <lineage>
        <taxon>Eukaryota</taxon>
        <taxon>Fungi</taxon>
        <taxon>Dikarya</taxon>
        <taxon>Ascomycota</taxon>
        <taxon>Pezizomycotina</taxon>
        <taxon>Dothideomycetes</taxon>
        <taxon>Dothideomycetidae</taxon>
        <taxon>Mycosphaerellales</taxon>
        <taxon>Mycosphaerellaceae</taxon>
        <taxon>Pseudocercospora</taxon>
    </lineage>
</organism>
<comment type="caution">
    <text evidence="3">The sequence shown here is derived from an EMBL/GenBank/DDBJ whole genome shotgun (WGS) entry which is preliminary data.</text>
</comment>
<evidence type="ECO:0000313" key="4">
    <source>
        <dbReference type="Proteomes" id="UP000660729"/>
    </source>
</evidence>
<proteinExistence type="predicted"/>